<comment type="caution">
    <text evidence="3">The sequence shown here is derived from an EMBL/GenBank/DDBJ whole genome shotgun (WGS) entry which is preliminary data.</text>
</comment>
<dbReference type="Gene3D" id="3.30.420.10">
    <property type="entry name" value="Ribonuclease H-like superfamily/Ribonuclease H"/>
    <property type="match status" value="1"/>
</dbReference>
<keyword evidence="1" id="KW-0269">Exonuclease</keyword>
<proteinExistence type="predicted"/>
<dbReference type="GO" id="GO:0005829">
    <property type="term" value="C:cytosol"/>
    <property type="evidence" value="ECO:0007669"/>
    <property type="project" value="TreeGrafter"/>
</dbReference>
<feature type="domain" description="Exonuclease" evidence="2">
    <location>
        <begin position="2"/>
        <end position="167"/>
    </location>
</feature>
<dbReference type="OrthoDB" id="9776650at2"/>
<dbReference type="RefSeq" id="WP_161821914.1">
    <property type="nucleotide sequence ID" value="NZ_LSRS01000003.1"/>
</dbReference>
<accession>A0A9D3AZ50</accession>
<dbReference type="InterPro" id="IPR012337">
    <property type="entry name" value="RNaseH-like_sf"/>
</dbReference>
<name>A0A9D3AZ50_9FIRM</name>
<keyword evidence="1" id="KW-0540">Nuclease</keyword>
<keyword evidence="4" id="KW-1185">Reference proteome</keyword>
<dbReference type="GO" id="GO:0008408">
    <property type="term" value="F:3'-5' exonuclease activity"/>
    <property type="evidence" value="ECO:0007669"/>
    <property type="project" value="TreeGrafter"/>
</dbReference>
<dbReference type="InterPro" id="IPR013520">
    <property type="entry name" value="Ribonucl_H"/>
</dbReference>
<dbReference type="SUPFAM" id="SSF53098">
    <property type="entry name" value="Ribonuclease H-like"/>
    <property type="match status" value="1"/>
</dbReference>
<dbReference type="SMART" id="SM00479">
    <property type="entry name" value="EXOIII"/>
    <property type="match status" value="1"/>
</dbReference>
<dbReference type="EMBL" id="LSRS01000003">
    <property type="protein sequence ID" value="KAF1085453.1"/>
    <property type="molecule type" value="Genomic_DNA"/>
</dbReference>
<dbReference type="PANTHER" id="PTHR30231:SF42">
    <property type="entry name" value="EXONUCLEASE"/>
    <property type="match status" value="1"/>
</dbReference>
<dbReference type="PANTHER" id="PTHR30231">
    <property type="entry name" value="DNA POLYMERASE III SUBUNIT EPSILON"/>
    <property type="match status" value="1"/>
</dbReference>
<dbReference type="InterPro" id="IPR036397">
    <property type="entry name" value="RNaseH_sf"/>
</dbReference>
<sequence length="186" mass="20986">MNYVALDFETANHSRASICSVGIAVVENGNIVERESWLVRPPDLYFHPFFTRIHGITAEDVIDKPDFKELWHSTLKDYLIGKTVIAHNAAFDINVLRNTLNQYLIPHPRLTYQCSVVIAKKTWPGLGSYKLNNLAKRFGISFKHHDAAEDALACAKIVLEAGVTLGTRSFNELVNKLYINVKDFAI</sequence>
<dbReference type="FunFam" id="3.30.420.10:FF:000045">
    <property type="entry name" value="3'-5' exonuclease DinG"/>
    <property type="match status" value="1"/>
</dbReference>
<keyword evidence="3" id="KW-0378">Hydrolase</keyword>
<dbReference type="Proteomes" id="UP000798488">
    <property type="component" value="Unassembled WGS sequence"/>
</dbReference>
<evidence type="ECO:0000259" key="2">
    <source>
        <dbReference type="SMART" id="SM00479"/>
    </source>
</evidence>
<gene>
    <name evidence="3" type="primary">exoX</name>
    <name evidence="3" type="ORF">SPSYN_01594</name>
</gene>
<dbReference type="AlphaFoldDB" id="A0A9D3AZ50"/>
<dbReference type="Pfam" id="PF00929">
    <property type="entry name" value="RNase_T"/>
    <property type="match status" value="1"/>
</dbReference>
<evidence type="ECO:0000313" key="3">
    <source>
        <dbReference type="EMBL" id="KAF1085453.1"/>
    </source>
</evidence>
<organism evidence="3 4">
    <name type="scientific">Sporotomaculum syntrophicum</name>
    <dbReference type="NCBI Taxonomy" id="182264"/>
    <lineage>
        <taxon>Bacteria</taxon>
        <taxon>Bacillati</taxon>
        <taxon>Bacillota</taxon>
        <taxon>Clostridia</taxon>
        <taxon>Eubacteriales</taxon>
        <taxon>Desulfallaceae</taxon>
        <taxon>Sporotomaculum</taxon>
    </lineage>
</organism>
<evidence type="ECO:0000256" key="1">
    <source>
        <dbReference type="ARBA" id="ARBA00022839"/>
    </source>
</evidence>
<dbReference type="CDD" id="cd06130">
    <property type="entry name" value="DNA_pol_III_epsilon_like"/>
    <property type="match status" value="1"/>
</dbReference>
<dbReference type="GO" id="GO:0003676">
    <property type="term" value="F:nucleic acid binding"/>
    <property type="evidence" value="ECO:0007669"/>
    <property type="project" value="InterPro"/>
</dbReference>
<reference evidence="3" key="1">
    <citation type="submission" date="2016-02" db="EMBL/GenBank/DDBJ databases">
        <title>Draft Genome Sequence of Sporotomaculum syntrophicum Strain FB, a Syntrophic Benzoate Degrader.</title>
        <authorList>
            <person name="Nobu M.K."/>
            <person name="Narihiro T."/>
            <person name="Qiu Y.-L."/>
            <person name="Ohashi A."/>
            <person name="Liu W.-T."/>
            <person name="Yuji S."/>
        </authorList>
    </citation>
    <scope>NUCLEOTIDE SEQUENCE</scope>
    <source>
        <strain evidence="3">FB</strain>
    </source>
</reference>
<evidence type="ECO:0000313" key="4">
    <source>
        <dbReference type="Proteomes" id="UP000798488"/>
    </source>
</evidence>
<dbReference type="EC" id="3.1.11.-" evidence="3"/>
<protein>
    <submittedName>
        <fullName evidence="3">Exodeoxyribonuclease 10</fullName>
        <ecNumber evidence="3">3.1.11.-</ecNumber>
    </submittedName>
</protein>